<reference evidence="4 5" key="1">
    <citation type="submission" date="2017-08" db="EMBL/GenBank/DDBJ databases">
        <title>Infants hospitalized years apart are colonized by the same room-sourced microbial strains.</title>
        <authorList>
            <person name="Brooks B."/>
            <person name="Olm M.R."/>
            <person name="Firek B.A."/>
            <person name="Baker R."/>
            <person name="Thomas B.C."/>
            <person name="Morowitz M.J."/>
            <person name="Banfield J.F."/>
        </authorList>
    </citation>
    <scope>NUCLEOTIDE SEQUENCE [LARGE SCALE GENOMIC DNA]</scope>
    <source>
        <strain evidence="4">S2_005_002_R2_29</strain>
    </source>
</reference>
<evidence type="ECO:0000313" key="5">
    <source>
        <dbReference type="Proteomes" id="UP000249417"/>
    </source>
</evidence>
<name>A0A2W5N010_9BACT</name>
<dbReference type="AlphaFoldDB" id="A0A2W5N010"/>
<accession>A0A2W5N010</accession>
<evidence type="ECO:0000256" key="1">
    <source>
        <dbReference type="SAM" id="MobiDB-lite"/>
    </source>
</evidence>
<dbReference type="PROSITE" id="PS51781">
    <property type="entry name" value="SH3B"/>
    <property type="match status" value="1"/>
</dbReference>
<protein>
    <submittedName>
        <fullName evidence="4">SH3 domain-containing protein</fullName>
    </submittedName>
</protein>
<gene>
    <name evidence="4" type="ORF">DI551_06570</name>
</gene>
<dbReference type="SMART" id="SM00287">
    <property type="entry name" value="SH3b"/>
    <property type="match status" value="1"/>
</dbReference>
<proteinExistence type="predicted"/>
<feature type="chain" id="PRO_5016087802" evidence="2">
    <location>
        <begin position="23"/>
        <end position="193"/>
    </location>
</feature>
<organism evidence="4 5">
    <name type="scientific">Micavibrio aeruginosavorus</name>
    <dbReference type="NCBI Taxonomy" id="349221"/>
    <lineage>
        <taxon>Bacteria</taxon>
        <taxon>Pseudomonadati</taxon>
        <taxon>Bdellovibrionota</taxon>
        <taxon>Bdellovibrionia</taxon>
        <taxon>Bdellovibrionales</taxon>
        <taxon>Pseudobdellovibrionaceae</taxon>
        <taxon>Micavibrio</taxon>
    </lineage>
</organism>
<comment type="caution">
    <text evidence="4">The sequence shown here is derived from an EMBL/GenBank/DDBJ whole genome shotgun (WGS) entry which is preliminary data.</text>
</comment>
<dbReference type="Pfam" id="PF08239">
    <property type="entry name" value="SH3_3"/>
    <property type="match status" value="1"/>
</dbReference>
<dbReference type="Gene3D" id="2.30.30.40">
    <property type="entry name" value="SH3 Domains"/>
    <property type="match status" value="1"/>
</dbReference>
<dbReference type="Proteomes" id="UP000249417">
    <property type="component" value="Unassembled WGS sequence"/>
</dbReference>
<dbReference type="InterPro" id="IPR003646">
    <property type="entry name" value="SH3-like_bac-type"/>
</dbReference>
<evidence type="ECO:0000313" key="4">
    <source>
        <dbReference type="EMBL" id="PZQ45739.1"/>
    </source>
</evidence>
<evidence type="ECO:0000259" key="3">
    <source>
        <dbReference type="PROSITE" id="PS51781"/>
    </source>
</evidence>
<evidence type="ECO:0000256" key="2">
    <source>
        <dbReference type="SAM" id="SignalP"/>
    </source>
</evidence>
<feature type="domain" description="SH3b" evidence="3">
    <location>
        <begin position="20"/>
        <end position="86"/>
    </location>
</feature>
<feature type="signal peptide" evidence="2">
    <location>
        <begin position="1"/>
        <end position="22"/>
    </location>
</feature>
<dbReference type="EMBL" id="QFQB01000040">
    <property type="protein sequence ID" value="PZQ45739.1"/>
    <property type="molecule type" value="Genomic_DNA"/>
</dbReference>
<keyword evidence="2" id="KW-0732">Signal</keyword>
<feature type="region of interest" description="Disordered" evidence="1">
    <location>
        <begin position="140"/>
        <end position="183"/>
    </location>
</feature>
<sequence>MKTRIALMAALMFLLAPQAAMAADAYATHNVNLRAGPDGGYPVVDVLRAGEKVELLGCLDGYQWCEVETRYEERGWIYAPYLQTTYNNQRITIIESKPYGGTHVVIFQPSQYWNSYYRNKDFYRYRDRWIPRDASHHDHDWDNDDDDDHGHHGSNNPRPKPQPVVKELPKEPSMKMPGNSKYNPLCPIGVNKC</sequence>